<reference evidence="3 4" key="1">
    <citation type="submission" date="2016-06" db="EMBL/GenBank/DDBJ databases">
        <title>Evolution of pathogenesis and genome organization in the Tremellales.</title>
        <authorList>
            <person name="Cuomo C."/>
            <person name="Litvintseva A."/>
            <person name="Heitman J."/>
            <person name="Chen Y."/>
            <person name="Sun S."/>
            <person name="Springer D."/>
            <person name="Dromer F."/>
            <person name="Young S."/>
            <person name="Zeng Q."/>
            <person name="Chapman S."/>
            <person name="Gujja S."/>
            <person name="Saif S."/>
            <person name="Birren B."/>
        </authorList>
    </citation>
    <scope>NUCLEOTIDE SEQUENCE [LARGE SCALE GENOMIC DNA]</scope>
    <source>
        <strain evidence="3 4">ATCC 28783</strain>
    </source>
</reference>
<evidence type="ECO:0000256" key="1">
    <source>
        <dbReference type="SAM" id="Phobius"/>
    </source>
</evidence>
<proteinExistence type="predicted"/>
<feature type="transmembrane region" description="Helical" evidence="1">
    <location>
        <begin position="92"/>
        <end position="110"/>
    </location>
</feature>
<keyword evidence="4" id="KW-1185">Reference proteome</keyword>
<dbReference type="Pfam" id="PF14934">
    <property type="entry name" value="TMEM254"/>
    <property type="match status" value="1"/>
</dbReference>
<evidence type="ECO:0000259" key="2">
    <source>
        <dbReference type="Pfam" id="PF10615"/>
    </source>
</evidence>
<dbReference type="InterPro" id="IPR019595">
    <property type="entry name" value="DUF2470"/>
</dbReference>
<keyword evidence="1" id="KW-0812">Transmembrane</keyword>
<organism evidence="3 4">
    <name type="scientific">Tremella mesenterica</name>
    <name type="common">Jelly fungus</name>
    <dbReference type="NCBI Taxonomy" id="5217"/>
    <lineage>
        <taxon>Eukaryota</taxon>
        <taxon>Fungi</taxon>
        <taxon>Dikarya</taxon>
        <taxon>Basidiomycota</taxon>
        <taxon>Agaricomycotina</taxon>
        <taxon>Tremellomycetes</taxon>
        <taxon>Tremellales</taxon>
        <taxon>Tremellaceae</taxon>
        <taxon>Tremella</taxon>
    </lineage>
</organism>
<evidence type="ECO:0000313" key="3">
    <source>
        <dbReference type="EMBL" id="RXK38081.1"/>
    </source>
</evidence>
<evidence type="ECO:0000313" key="4">
    <source>
        <dbReference type="Proteomes" id="UP000289152"/>
    </source>
</evidence>
<dbReference type="InParanoid" id="A0A4Q1BK04"/>
<dbReference type="Pfam" id="PF10615">
    <property type="entry name" value="DUF2470"/>
    <property type="match status" value="1"/>
</dbReference>
<name>A0A4Q1BK04_TREME</name>
<sequence length="215" mass="24585">MSLAIVKHRTSRRGHLGHLHISSIDPEGKNITILIHPPPTNEEIKLEIPFDPPVKSPYEVRPRLLAWRDLAYSHFDVPRNPVITYYSFPSPLPWLIPLLLALSALFFALLGRGDHADWFREKIEVYLGKYAVKISAVFALVTHIGESIWMSYLCRRHRIPRSATVKWIITVLSVGVAGITEFFECVEFERIRHIYARTDVGPLPPRVCATKSKTI</sequence>
<dbReference type="VEuPathDB" id="FungiDB:TREMEDRAFT_62673"/>
<dbReference type="EMBL" id="SDIL01000054">
    <property type="protein sequence ID" value="RXK38081.1"/>
    <property type="molecule type" value="Genomic_DNA"/>
</dbReference>
<dbReference type="AlphaFoldDB" id="A0A4Q1BK04"/>
<dbReference type="Proteomes" id="UP000289152">
    <property type="component" value="Unassembled WGS sequence"/>
</dbReference>
<gene>
    <name evidence="3" type="ORF">M231_04640</name>
</gene>
<protein>
    <recommendedName>
        <fullName evidence="2">DUF2470 domain-containing protein</fullName>
    </recommendedName>
</protein>
<feature type="domain" description="DUF2470" evidence="2">
    <location>
        <begin position="5"/>
        <end position="65"/>
    </location>
</feature>
<dbReference type="OrthoDB" id="5553410at2759"/>
<keyword evidence="1" id="KW-1133">Transmembrane helix</keyword>
<keyword evidence="1" id="KW-0472">Membrane</keyword>
<feature type="transmembrane region" description="Helical" evidence="1">
    <location>
        <begin position="130"/>
        <end position="153"/>
    </location>
</feature>
<dbReference type="InterPro" id="IPR028110">
    <property type="entry name" value="TMEM254"/>
</dbReference>
<comment type="caution">
    <text evidence="3">The sequence shown here is derived from an EMBL/GenBank/DDBJ whole genome shotgun (WGS) entry which is preliminary data.</text>
</comment>
<accession>A0A4Q1BK04</accession>